<evidence type="ECO:0000313" key="4">
    <source>
        <dbReference type="Proteomes" id="UP000031390"/>
    </source>
</evidence>
<dbReference type="RefSeq" id="WP_039407072.1">
    <property type="nucleotide sequence ID" value="NZ_CP094242.1"/>
</dbReference>
<gene>
    <name evidence="2" type="ORF">MCC93_11560</name>
    <name evidence="3" type="ORF">MON37_11755</name>
</gene>
<organism evidence="2 4">
    <name type="scientific">Morococcus cerebrosus</name>
    <dbReference type="NCBI Taxonomy" id="1056807"/>
    <lineage>
        <taxon>Bacteria</taxon>
        <taxon>Pseudomonadati</taxon>
        <taxon>Pseudomonadota</taxon>
        <taxon>Betaproteobacteria</taxon>
        <taxon>Neisseriales</taxon>
        <taxon>Neisseriaceae</taxon>
        <taxon>Morococcus</taxon>
    </lineage>
</organism>
<dbReference type="InterPro" id="IPR043168">
    <property type="entry name" value="DegV_C"/>
</dbReference>
<dbReference type="GO" id="GO:0008289">
    <property type="term" value="F:lipid binding"/>
    <property type="evidence" value="ECO:0007669"/>
    <property type="project" value="UniProtKB-KW"/>
</dbReference>
<dbReference type="PANTHER" id="PTHR33434:SF2">
    <property type="entry name" value="FATTY ACID-BINDING PROTEIN TM_1468"/>
    <property type="match status" value="1"/>
</dbReference>
<dbReference type="PANTHER" id="PTHR33434">
    <property type="entry name" value="DEGV DOMAIN-CONTAINING PROTEIN DR_1986-RELATED"/>
    <property type="match status" value="1"/>
</dbReference>
<evidence type="ECO:0000313" key="2">
    <source>
        <dbReference type="EMBL" id="KIC08644.1"/>
    </source>
</evidence>
<evidence type="ECO:0000313" key="3">
    <source>
        <dbReference type="EMBL" id="UNV87292.1"/>
    </source>
</evidence>
<accession>A0A0C1E958</accession>
<dbReference type="EMBL" id="CP094242">
    <property type="protein sequence ID" value="UNV87292.1"/>
    <property type="molecule type" value="Genomic_DNA"/>
</dbReference>
<dbReference type="Proteomes" id="UP000031390">
    <property type="component" value="Unassembled WGS sequence"/>
</dbReference>
<dbReference type="EMBL" id="JUFZ01000043">
    <property type="protein sequence ID" value="KIC08644.1"/>
    <property type="molecule type" value="Genomic_DNA"/>
</dbReference>
<dbReference type="InterPro" id="IPR050270">
    <property type="entry name" value="DegV_domain_contain"/>
</dbReference>
<dbReference type="Gene3D" id="3.30.1180.10">
    <property type="match status" value="1"/>
</dbReference>
<reference evidence="3 5" key="2">
    <citation type="submission" date="2022-03" db="EMBL/GenBank/DDBJ databases">
        <title>Genome sequencing of Morococcus cerebrosus.</title>
        <authorList>
            <person name="Baek M.-G."/>
            <person name="Yi H."/>
        </authorList>
    </citation>
    <scope>NUCLEOTIDE SEQUENCE [LARGE SCALE GENOMIC DNA]</scope>
    <source>
        <strain evidence="3 5">CIP 81.93</strain>
    </source>
</reference>
<proteinExistence type="predicted"/>
<dbReference type="AlphaFoldDB" id="A0A0C1E958"/>
<dbReference type="InterPro" id="IPR003797">
    <property type="entry name" value="DegV"/>
</dbReference>
<sequence length="296" mass="32722">MPGSYALYRCAVLSTSSGSIDSMAGRDSTIHILHLNISFNHQWHADGSDVNNKEYCEWRTNHLDDPISTLPPCEDELFKTFNYLVEQGYHEAIVTTLSHKLSDSADVIRKMAAQFPQLKIHVIDTGTCCMPEGFFAMEAERLLRAGLPPQTVVSHLESLKPYCHIVFGLSSLKSLSLGGTLSRVGASFGDWIGLRNVLHFSQDNLERLETVTDDVKMFDSIIANTVSLMNDKPKDQFILGGLYSGDEERYRLFAERFFEKTGRRLGQGVPVSPVVAAHVGICGVGVGMVERIAAPV</sequence>
<reference evidence="2 4" key="1">
    <citation type="submission" date="2014-12" db="EMBL/GenBank/DDBJ databases">
        <title>Genome sequence of Morococcus cerebrosus.</title>
        <authorList>
            <person name="Shin S.-K."/>
            <person name="Yi H."/>
        </authorList>
    </citation>
    <scope>NUCLEOTIDE SEQUENCE [LARGE SCALE GENOMIC DNA]</scope>
    <source>
        <strain evidence="2 4">CIP 81.93</strain>
    </source>
</reference>
<dbReference type="Pfam" id="PF02645">
    <property type="entry name" value="DegV"/>
    <property type="match status" value="1"/>
</dbReference>
<keyword evidence="1" id="KW-0446">Lipid-binding</keyword>
<dbReference type="PROSITE" id="PS51482">
    <property type="entry name" value="DEGV"/>
    <property type="match status" value="1"/>
</dbReference>
<dbReference type="SUPFAM" id="SSF82549">
    <property type="entry name" value="DAK1/DegV-like"/>
    <property type="match status" value="1"/>
</dbReference>
<dbReference type="PATRIC" id="fig|1056807.3.peg.1115"/>
<evidence type="ECO:0000256" key="1">
    <source>
        <dbReference type="ARBA" id="ARBA00023121"/>
    </source>
</evidence>
<evidence type="ECO:0000313" key="5">
    <source>
        <dbReference type="Proteomes" id="UP000829504"/>
    </source>
</evidence>
<keyword evidence="5" id="KW-1185">Reference proteome</keyword>
<dbReference type="Gene3D" id="3.40.50.10170">
    <property type="match status" value="1"/>
</dbReference>
<dbReference type="NCBIfam" id="TIGR00762">
    <property type="entry name" value="DegV"/>
    <property type="match status" value="1"/>
</dbReference>
<protein>
    <submittedName>
        <fullName evidence="3">DegV family EDD domain-containing protein</fullName>
    </submittedName>
</protein>
<dbReference type="Proteomes" id="UP000829504">
    <property type="component" value="Chromosome"/>
</dbReference>
<name>A0A0C1E958_9NEIS</name>